<dbReference type="PANTHER" id="PTHR12207">
    <property type="entry name" value="V-SET AND TRANSMEMBRANE DOMAIN-CONTAINING PROTEIN"/>
    <property type="match status" value="1"/>
</dbReference>
<dbReference type="PROSITE" id="PS50835">
    <property type="entry name" value="IG_LIKE"/>
    <property type="match status" value="2"/>
</dbReference>
<evidence type="ECO:0000256" key="2">
    <source>
        <dbReference type="ARBA" id="ARBA00023157"/>
    </source>
</evidence>
<keyword evidence="2" id="KW-1015">Disulfide bond</keyword>
<dbReference type="InterPro" id="IPR007110">
    <property type="entry name" value="Ig-like_dom"/>
</dbReference>
<feature type="domain" description="Ig-like" evidence="5">
    <location>
        <begin position="229"/>
        <end position="342"/>
    </location>
</feature>
<dbReference type="Gene3D" id="2.60.40.10">
    <property type="entry name" value="Immunoglobulins"/>
    <property type="match status" value="3"/>
</dbReference>
<dbReference type="InterPro" id="IPR053880">
    <property type="entry name" value="GPR180-like_N"/>
</dbReference>
<evidence type="ECO:0000313" key="7">
    <source>
        <dbReference type="Proteomes" id="UP001497482"/>
    </source>
</evidence>
<dbReference type="SMART" id="SM00409">
    <property type="entry name" value="IG"/>
    <property type="match status" value="3"/>
</dbReference>
<evidence type="ECO:0000256" key="4">
    <source>
        <dbReference type="SAM" id="SignalP"/>
    </source>
</evidence>
<organism evidence="6 7">
    <name type="scientific">Knipowitschia caucasica</name>
    <name type="common">Caucasian dwarf goby</name>
    <name type="synonym">Pomatoschistus caucasicus</name>
    <dbReference type="NCBI Taxonomy" id="637954"/>
    <lineage>
        <taxon>Eukaryota</taxon>
        <taxon>Metazoa</taxon>
        <taxon>Chordata</taxon>
        <taxon>Craniata</taxon>
        <taxon>Vertebrata</taxon>
        <taxon>Euteleostomi</taxon>
        <taxon>Actinopterygii</taxon>
        <taxon>Neopterygii</taxon>
        <taxon>Teleostei</taxon>
        <taxon>Neoteleostei</taxon>
        <taxon>Acanthomorphata</taxon>
        <taxon>Gobiaria</taxon>
        <taxon>Gobiiformes</taxon>
        <taxon>Gobioidei</taxon>
        <taxon>Gobiidae</taxon>
        <taxon>Gobiinae</taxon>
        <taxon>Knipowitschia</taxon>
    </lineage>
</organism>
<evidence type="ECO:0000259" key="5">
    <source>
        <dbReference type="PROSITE" id="PS50835"/>
    </source>
</evidence>
<sequence length="578" mass="61799">MWRLLALFLAFSLSITETCAKTVTGAFKSEVARERDGQFITTFRFGGESGLLVCRLTNSALAMEQEARLLLFPEMPPDMDQLSCSQKLARAQFTSQTLSITASSISPLALTPGEALSLLCSVAVDNLPLIGLEITWLSNGRDLITMERNGVVAANGTNYRADASLERVAPGQVRLGVRGVSIEDAGAYACRVRAFVEKGGRSSGGGARWHMAAEKMSTTVNVKVAQIKPGFSLVLDPVATPQLTSEALELSCHVTNITNLPAGGRLGVTWQHGPLPGAGSNPQSSNLIGTLDASGNLVPGSTYSDRLKTGAITLTRVQTNMFKLRFLRTQEVDMGQYSCLVSAWTVNSQGGYVKASEQQSPALPVKWEQKRPTLSVVAKSLREASVGGSTFEMSCTMSTENLGEAGFSVLIQSQDSVGASVKTLMTLSPDSVVQHGGATDPKRRDQLVLLKSSAADFRFRLGGVQLSDRGLYWCDITAWTKQQPGQTWTKATSAESNKIKIDYQENGPSFSIALRSDTTTVFPWDTASMECALSIAGSSPKAASKPSSVFASSSFASICHRSLSAAALKHVLFILTLN</sequence>
<proteinExistence type="predicted"/>
<dbReference type="InterPro" id="IPR036179">
    <property type="entry name" value="Ig-like_dom_sf"/>
</dbReference>
<name>A0AAV2L938_KNICA</name>
<reference evidence="6 7" key="1">
    <citation type="submission" date="2024-04" db="EMBL/GenBank/DDBJ databases">
        <authorList>
            <person name="Waldvogel A.-M."/>
            <person name="Schoenle A."/>
        </authorList>
    </citation>
    <scope>NUCLEOTIDE SEQUENCE [LARGE SCALE GENOMIC DNA]</scope>
</reference>
<protein>
    <recommendedName>
        <fullName evidence="5">Ig-like domain-containing protein</fullName>
    </recommendedName>
</protein>
<dbReference type="EMBL" id="OZ035844">
    <property type="protein sequence ID" value="CAL1598454.1"/>
    <property type="molecule type" value="Genomic_DNA"/>
</dbReference>
<dbReference type="AlphaFoldDB" id="A0AAV2L938"/>
<evidence type="ECO:0000313" key="6">
    <source>
        <dbReference type="EMBL" id="CAL1598454.1"/>
    </source>
</evidence>
<accession>A0AAV2L938</accession>
<dbReference type="GO" id="GO:0016020">
    <property type="term" value="C:membrane"/>
    <property type="evidence" value="ECO:0007669"/>
    <property type="project" value="TreeGrafter"/>
</dbReference>
<dbReference type="Pfam" id="PF21870">
    <property type="entry name" value="GP180_GOLD"/>
    <property type="match status" value="1"/>
</dbReference>
<dbReference type="SUPFAM" id="SSF48726">
    <property type="entry name" value="Immunoglobulin"/>
    <property type="match status" value="2"/>
</dbReference>
<dbReference type="Proteomes" id="UP001497482">
    <property type="component" value="Chromosome 22"/>
</dbReference>
<dbReference type="InterPro" id="IPR051102">
    <property type="entry name" value="IgSF_V-set/TM_domain"/>
</dbReference>
<keyword evidence="7" id="KW-1185">Reference proteome</keyword>
<dbReference type="PANTHER" id="PTHR12207:SF3">
    <property type="entry name" value="PROSTAGLANDIN F2 RECEPTOR NEGATIVE REGULATOR"/>
    <property type="match status" value="1"/>
</dbReference>
<feature type="signal peptide" evidence="4">
    <location>
        <begin position="1"/>
        <end position="20"/>
    </location>
</feature>
<feature type="chain" id="PRO_5044010666" description="Ig-like domain-containing protein" evidence="4">
    <location>
        <begin position="21"/>
        <end position="578"/>
    </location>
</feature>
<evidence type="ECO:0000256" key="1">
    <source>
        <dbReference type="ARBA" id="ARBA00022729"/>
    </source>
</evidence>
<dbReference type="InterPro" id="IPR013783">
    <property type="entry name" value="Ig-like_fold"/>
</dbReference>
<keyword evidence="3" id="KW-0393">Immunoglobulin domain</keyword>
<dbReference type="InterPro" id="IPR003599">
    <property type="entry name" value="Ig_sub"/>
</dbReference>
<keyword evidence="1 4" id="KW-0732">Signal</keyword>
<gene>
    <name evidence="6" type="ORF">KC01_LOCUS26832</name>
</gene>
<feature type="domain" description="Ig-like" evidence="5">
    <location>
        <begin position="77"/>
        <end position="192"/>
    </location>
</feature>
<evidence type="ECO:0000256" key="3">
    <source>
        <dbReference type="ARBA" id="ARBA00023319"/>
    </source>
</evidence>